<keyword evidence="6" id="KW-0472">Membrane</keyword>
<dbReference type="Pfam" id="PF03994">
    <property type="entry name" value="DUF350"/>
    <property type="match status" value="1"/>
</dbReference>
<protein>
    <submittedName>
        <fullName evidence="7">Inner membrane protein</fullName>
    </submittedName>
</protein>
<dbReference type="PANTHER" id="PTHR40043">
    <property type="entry name" value="UPF0719 INNER MEMBRANE PROTEIN YJFL"/>
    <property type="match status" value="1"/>
</dbReference>
<dbReference type="PANTHER" id="PTHR40043:SF1">
    <property type="entry name" value="UPF0719 INNER MEMBRANE PROTEIN YJFL"/>
    <property type="match status" value="1"/>
</dbReference>
<dbReference type="KEGG" id="lez:GLE_5434"/>
<evidence type="ECO:0000256" key="2">
    <source>
        <dbReference type="ARBA" id="ARBA00005779"/>
    </source>
</evidence>
<gene>
    <name evidence="7" type="ORF">GLE_5434</name>
</gene>
<comment type="subcellular location">
    <subcellularLocation>
        <location evidence="1">Cell membrane</location>
        <topology evidence="1">Multi-pass membrane protein</topology>
    </subcellularLocation>
</comment>
<dbReference type="GO" id="GO:0005886">
    <property type="term" value="C:plasma membrane"/>
    <property type="evidence" value="ECO:0007669"/>
    <property type="project" value="UniProtKB-SubCell"/>
</dbReference>
<dbReference type="InterPro" id="IPR007140">
    <property type="entry name" value="DUF350"/>
</dbReference>
<dbReference type="AlphaFoldDB" id="A0A0S2DQC4"/>
<dbReference type="RefSeq" id="WP_057949805.1">
    <property type="nucleotide sequence ID" value="NZ_CP110813.1"/>
</dbReference>
<keyword evidence="5" id="KW-1133">Transmembrane helix</keyword>
<evidence type="ECO:0000256" key="3">
    <source>
        <dbReference type="ARBA" id="ARBA00022475"/>
    </source>
</evidence>
<sequence>MDAPINAQSFLNFLAYAGTGIGVLILAALAVSLITPHRELSLIRSGNAAAATGFAGTLVGLALPLHSAISNSVSLVDAAIWGAAAVVVQVFAYLIARLVAPKLSQQITDGQVGAGVFYAGVSVSVGLINAAAMTP</sequence>
<evidence type="ECO:0000313" key="7">
    <source>
        <dbReference type="EMBL" id="ALN60775.1"/>
    </source>
</evidence>
<evidence type="ECO:0000256" key="6">
    <source>
        <dbReference type="ARBA" id="ARBA00023136"/>
    </source>
</evidence>
<evidence type="ECO:0000256" key="4">
    <source>
        <dbReference type="ARBA" id="ARBA00022692"/>
    </source>
</evidence>
<evidence type="ECO:0000256" key="1">
    <source>
        <dbReference type="ARBA" id="ARBA00004651"/>
    </source>
</evidence>
<dbReference type="Proteomes" id="UP000061569">
    <property type="component" value="Chromosome"/>
</dbReference>
<reference evidence="7 8" key="1">
    <citation type="submission" date="2015-11" db="EMBL/GenBank/DDBJ databases">
        <title>Genome sequences of Lysobacter enzymogenes strain C3 and Lysobacter antibioticus ATCC 29479.</title>
        <authorList>
            <person name="Kobayashi D.Y."/>
        </authorList>
    </citation>
    <scope>NUCLEOTIDE SEQUENCE [LARGE SCALE GENOMIC DNA]</scope>
    <source>
        <strain evidence="7 8">C3</strain>
    </source>
</reference>
<evidence type="ECO:0000313" key="8">
    <source>
        <dbReference type="Proteomes" id="UP000061569"/>
    </source>
</evidence>
<evidence type="ECO:0000256" key="5">
    <source>
        <dbReference type="ARBA" id="ARBA00022989"/>
    </source>
</evidence>
<dbReference type="OrthoDB" id="5573330at2"/>
<dbReference type="PATRIC" id="fig|69.6.peg.5350"/>
<comment type="similarity">
    <text evidence="2">Belongs to the UPF0719 family.</text>
</comment>
<organism evidence="7 8">
    <name type="scientific">Lysobacter enzymogenes</name>
    <dbReference type="NCBI Taxonomy" id="69"/>
    <lineage>
        <taxon>Bacteria</taxon>
        <taxon>Pseudomonadati</taxon>
        <taxon>Pseudomonadota</taxon>
        <taxon>Gammaproteobacteria</taxon>
        <taxon>Lysobacterales</taxon>
        <taxon>Lysobacteraceae</taxon>
        <taxon>Lysobacter</taxon>
    </lineage>
</organism>
<keyword evidence="4" id="KW-0812">Transmembrane</keyword>
<accession>A0A0S2DQC4</accession>
<name>A0A0S2DQC4_LYSEN</name>
<dbReference type="EMBL" id="CP013140">
    <property type="protein sequence ID" value="ALN60775.1"/>
    <property type="molecule type" value="Genomic_DNA"/>
</dbReference>
<keyword evidence="3" id="KW-1003">Cell membrane</keyword>
<dbReference type="STRING" id="69.GLE_5434"/>
<proteinExistence type="inferred from homology"/>